<dbReference type="EMBL" id="JBAHYK010000009">
    <property type="protein sequence ID" value="KAL0581479.1"/>
    <property type="molecule type" value="Genomic_DNA"/>
</dbReference>
<proteinExistence type="inferred from homology"/>
<feature type="coiled-coil region" evidence="4">
    <location>
        <begin position="379"/>
        <end position="485"/>
    </location>
</feature>
<protein>
    <recommendedName>
        <fullName evidence="2">Structural maintenance of chromosomes protein 5</fullName>
    </recommendedName>
</protein>
<evidence type="ECO:0000256" key="1">
    <source>
        <dbReference type="ARBA" id="ARBA00010171"/>
    </source>
</evidence>
<feature type="coiled-coil region" evidence="4">
    <location>
        <begin position="1008"/>
        <end position="1045"/>
    </location>
</feature>
<evidence type="ECO:0000256" key="4">
    <source>
        <dbReference type="SAM" id="Coils"/>
    </source>
</evidence>
<dbReference type="PANTHER" id="PTHR45916:SF1">
    <property type="entry name" value="STRUCTURAL MAINTENANCE OF CHROMOSOMES PROTEIN 5"/>
    <property type="match status" value="1"/>
</dbReference>
<reference evidence="7 8" key="1">
    <citation type="submission" date="2024-02" db="EMBL/GenBank/DDBJ databases">
        <title>A draft genome for the cacao thread blight pathogen Marasmius crinis-equi.</title>
        <authorList>
            <person name="Cohen S.P."/>
            <person name="Baruah I.K."/>
            <person name="Amoako-Attah I."/>
            <person name="Bukari Y."/>
            <person name="Meinhardt L.W."/>
            <person name="Bailey B.A."/>
        </authorList>
    </citation>
    <scope>NUCLEOTIDE SEQUENCE [LARGE SCALE GENOMIC DNA]</scope>
    <source>
        <strain evidence="7 8">GH-76</strain>
    </source>
</reference>
<feature type="compositionally biased region" description="Basic and acidic residues" evidence="5">
    <location>
        <begin position="103"/>
        <end position="112"/>
    </location>
</feature>
<accession>A0ABR3G207</accession>
<dbReference type="PANTHER" id="PTHR45916">
    <property type="entry name" value="STRUCTURAL MAINTENANCE OF CHROMOSOMES PROTEIN 5"/>
    <property type="match status" value="1"/>
</dbReference>
<dbReference type="Pfam" id="PF02463">
    <property type="entry name" value="SMC_N"/>
    <property type="match status" value="1"/>
</dbReference>
<evidence type="ECO:0000313" key="8">
    <source>
        <dbReference type="Proteomes" id="UP001465976"/>
    </source>
</evidence>
<feature type="region of interest" description="Disordered" evidence="5">
    <location>
        <begin position="807"/>
        <end position="843"/>
    </location>
</feature>
<feature type="compositionally biased region" description="Basic and acidic residues" evidence="5">
    <location>
        <begin position="830"/>
        <end position="843"/>
    </location>
</feature>
<feature type="coiled-coil region" evidence="4">
    <location>
        <begin position="891"/>
        <end position="925"/>
    </location>
</feature>
<comment type="similarity">
    <text evidence="1">Belongs to the SMC family. SMC5 subfamily.</text>
</comment>
<evidence type="ECO:0000256" key="3">
    <source>
        <dbReference type="ARBA" id="ARBA00023054"/>
    </source>
</evidence>
<comment type="caution">
    <text evidence="7">The sequence shown here is derived from an EMBL/GenBank/DDBJ whole genome shotgun (WGS) entry which is preliminary data.</text>
</comment>
<evidence type="ECO:0000259" key="6">
    <source>
        <dbReference type="Pfam" id="PF02463"/>
    </source>
</evidence>
<feature type="compositionally biased region" description="Acidic residues" evidence="5">
    <location>
        <begin position="70"/>
        <end position="79"/>
    </location>
</feature>
<name>A0ABR3G207_9AGAR</name>
<gene>
    <name evidence="7" type="primary">SMC5</name>
    <name evidence="7" type="ORF">V5O48_000522</name>
</gene>
<dbReference type="SUPFAM" id="SSF52540">
    <property type="entry name" value="P-loop containing nucleoside triphosphate hydrolases"/>
    <property type="match status" value="2"/>
</dbReference>
<feature type="region of interest" description="Disordered" evidence="5">
    <location>
        <begin position="1"/>
        <end position="112"/>
    </location>
</feature>
<dbReference type="InterPro" id="IPR003395">
    <property type="entry name" value="RecF/RecN/SMC_N"/>
</dbReference>
<evidence type="ECO:0000256" key="2">
    <source>
        <dbReference type="ARBA" id="ARBA00018687"/>
    </source>
</evidence>
<keyword evidence="3 4" id="KW-0175">Coiled coil</keyword>
<evidence type="ECO:0000256" key="5">
    <source>
        <dbReference type="SAM" id="MobiDB-lite"/>
    </source>
</evidence>
<feature type="coiled-coil region" evidence="4">
    <location>
        <begin position="291"/>
        <end position="325"/>
    </location>
</feature>
<dbReference type="InterPro" id="IPR027417">
    <property type="entry name" value="P-loop_NTPase"/>
</dbReference>
<feature type="compositionally biased region" description="Basic and acidic residues" evidence="5">
    <location>
        <begin position="13"/>
        <end position="37"/>
    </location>
</feature>
<organism evidence="7 8">
    <name type="scientific">Marasmius crinis-equi</name>
    <dbReference type="NCBI Taxonomy" id="585013"/>
    <lineage>
        <taxon>Eukaryota</taxon>
        <taxon>Fungi</taxon>
        <taxon>Dikarya</taxon>
        <taxon>Basidiomycota</taxon>
        <taxon>Agaricomycotina</taxon>
        <taxon>Agaricomycetes</taxon>
        <taxon>Agaricomycetidae</taxon>
        <taxon>Agaricales</taxon>
        <taxon>Marasmiineae</taxon>
        <taxon>Marasmiaceae</taxon>
        <taxon>Marasmius</taxon>
    </lineage>
</organism>
<dbReference type="Gene3D" id="3.40.50.300">
    <property type="entry name" value="P-loop containing nucleotide triphosphate hydrolases"/>
    <property type="match status" value="2"/>
</dbReference>
<keyword evidence="8" id="KW-1185">Reference proteome</keyword>
<evidence type="ECO:0000313" key="7">
    <source>
        <dbReference type="EMBL" id="KAL0581479.1"/>
    </source>
</evidence>
<sequence>MPRQSRASAASEDSLKENKDINGADMLKVKSEGEKVKSGKGKAASRVNDEEQEQEDERPQRESGGHNEASADDEDDEGDGSPKGRKRSRLNMDGDSRASLTEPEVKTLPRDTDGYIPGQIVRIQLMNFLTYDYANFNCGPYLNMIIGPNGTGKSSIACAIALGLNWSPSILGRAENISSFVKNDKEEGYVEIELKGPKGRRNLVIRRNMTSRDKSSSFTLNGKAVTGKEVTSKMAELNVQISNLCTFLPQDKVSSFAMMSPMQLLKETQKAAGNPSLTTWHETLIRAGKEHRTMLQSIQEEEARLKQMRERNESIEKDVERYQERKRIEDQIELLRLFIPSVYYNELRDKFNVAREKQRKLHKRAMELKEKNAPAYDFRDTLKKKMKSQEKDRERAKQAAKDKFTKMRQKWNENTRLETEAESLNSQIEELEINEQRRGNKIKTLEADIAKLQEELSTEVKVEAMEDLRDEMRQLSSERRGIDERSSESAALLETAMSEKSQVEMSMEGFRNEYAASAPHHHEVLTFGGYRLRNLASEDGRKLASFQRWDRDTHDAVVWIRQNRHRFRQEIIEPAVLCLTVKDQKYAPAVEACFAGRQIRTLVAQCREDYDLLNNTINEANNPFGRTVRVSTWYRDPSQVSLQPPPMTAEEMRALGFDGYAIDLVECPEGLKTYLKAEAQFHRVAISLRPNIDVEKAMELVARPTEQSLGGGNFITGSVMHQVTRSRYGRHARSNATSNVPPVKNLTAQTVDLEQKRKLEADLQEQQVKLEAFAEEEERLREQHRAVGLEIDEWQRKKAALEKRKAAIDKENQRKKSLQNKIARAQATMENERNKPSADAERRRIRRKIAEIAKKRTIIAKEYLNLTRAAAEELTASTRCGLEYLQISANKEALEELCNQKDAKFKKAMEEFNKVDAEYNQLKTDSKAAKQVAQDTYAAASEEHQAIWRQKHDKWSAYMARVKEAQEQGLEPPSDEDVDLRSSADLEAAMEEEHTQLELITKTNPGVIEQYEKRKKDIESLEAVLEKKNRDAQNVEKTINSAKSKWRPALQTLVDSIGEKFSAAFDRIGCAGEIRISEHEDYDKWQIDILVKFRDHEKLQLLTGQRQSGGERSLTTILYLMSLTEEARTPFSLVDEINQGMDQRAERVVHNSMVDVTCKDTAGQYFLITPKLLPDLNYHERMKVLCVANGEWLPEESGMGNLKSLIDGYIALKSGKSSKSH</sequence>
<dbReference type="Proteomes" id="UP001465976">
    <property type="component" value="Unassembled WGS sequence"/>
</dbReference>
<feature type="domain" description="RecF/RecN/SMC N-terminal" evidence="6">
    <location>
        <begin position="120"/>
        <end position="1153"/>
    </location>
</feature>